<keyword evidence="5" id="KW-0963">Cytoplasm</keyword>
<comment type="function">
    <text evidence="1">Component of the nexin-dynein regulatory complex (N-DRC), a key regulator of ciliary/flagellar motility which maintains the alignment and integrity of the distal axoneme and regulates microtubule sliding in motile axonemes.</text>
</comment>
<evidence type="ECO:0000256" key="4">
    <source>
        <dbReference type="ARBA" id="ARBA00021752"/>
    </source>
</evidence>
<evidence type="ECO:0000256" key="9">
    <source>
        <dbReference type="ARBA" id="ARBA00023273"/>
    </source>
</evidence>
<dbReference type="Proteomes" id="UP000281549">
    <property type="component" value="Unassembled WGS sequence"/>
</dbReference>
<comment type="subcellular location">
    <subcellularLocation>
        <location evidence="2">Cytoplasm</location>
        <location evidence="2">Cytoskeleton</location>
        <location evidence="2">Flagellum axoneme</location>
    </subcellularLocation>
</comment>
<dbReference type="Pfam" id="PF01585">
    <property type="entry name" value="G-patch"/>
    <property type="match status" value="1"/>
</dbReference>
<evidence type="ECO:0000256" key="10">
    <source>
        <dbReference type="ARBA" id="ARBA00032180"/>
    </source>
</evidence>
<keyword evidence="12" id="KW-0175">Coiled coil</keyword>
<dbReference type="InterPro" id="IPR042815">
    <property type="entry name" value="DRC10"/>
</dbReference>
<dbReference type="PROSITE" id="PS50096">
    <property type="entry name" value="IQ"/>
    <property type="match status" value="1"/>
</dbReference>
<evidence type="ECO:0000256" key="5">
    <source>
        <dbReference type="ARBA" id="ARBA00022490"/>
    </source>
</evidence>
<proteinExistence type="inferred from homology"/>
<feature type="region of interest" description="Disordered" evidence="13">
    <location>
        <begin position="12"/>
        <end position="43"/>
    </location>
</feature>
<evidence type="ECO:0000256" key="6">
    <source>
        <dbReference type="ARBA" id="ARBA00022846"/>
    </source>
</evidence>
<evidence type="ECO:0000256" key="1">
    <source>
        <dbReference type="ARBA" id="ARBA00003029"/>
    </source>
</evidence>
<keyword evidence="7" id="KW-0969">Cilium</keyword>
<evidence type="ECO:0000256" key="11">
    <source>
        <dbReference type="ARBA" id="ARBA00046836"/>
    </source>
</evidence>
<dbReference type="PROSITE" id="PS50174">
    <property type="entry name" value="G_PATCH"/>
    <property type="match status" value="1"/>
</dbReference>
<dbReference type="EMBL" id="ML005294">
    <property type="protein sequence ID" value="RKP19111.1"/>
    <property type="molecule type" value="Genomic_DNA"/>
</dbReference>
<dbReference type="GO" id="GO:0003676">
    <property type="term" value="F:nucleic acid binding"/>
    <property type="evidence" value="ECO:0007669"/>
    <property type="project" value="InterPro"/>
</dbReference>
<feature type="compositionally biased region" description="Polar residues" evidence="13">
    <location>
        <begin position="12"/>
        <end position="22"/>
    </location>
</feature>
<dbReference type="AlphaFoldDB" id="A0A4P9YJT7"/>
<keyword evidence="8" id="KW-0206">Cytoskeleton</keyword>
<evidence type="ECO:0000256" key="7">
    <source>
        <dbReference type="ARBA" id="ARBA00023069"/>
    </source>
</evidence>
<reference evidence="16" key="1">
    <citation type="journal article" date="2018" name="Nat. Microbiol.">
        <title>Leveraging single-cell genomics to expand the fungal tree of life.</title>
        <authorList>
            <person name="Ahrendt S.R."/>
            <person name="Quandt C.A."/>
            <person name="Ciobanu D."/>
            <person name="Clum A."/>
            <person name="Salamov A."/>
            <person name="Andreopoulos B."/>
            <person name="Cheng J.F."/>
            <person name="Woyke T."/>
            <person name="Pelin A."/>
            <person name="Henrissat B."/>
            <person name="Reynolds N.K."/>
            <person name="Benny G.L."/>
            <person name="Smith M.E."/>
            <person name="James T.Y."/>
            <person name="Grigoriev I.V."/>
        </authorList>
    </citation>
    <scope>NUCLEOTIDE SEQUENCE [LARGE SCALE GENOMIC DNA]</scope>
    <source>
        <strain evidence="16">CSF55</strain>
    </source>
</reference>
<comment type="subunit">
    <text evidence="11">Component of the nexin-dynein regulatory complex (N-DRC). Interacts with CFAP52.</text>
</comment>
<evidence type="ECO:0000313" key="16">
    <source>
        <dbReference type="Proteomes" id="UP000281549"/>
    </source>
</evidence>
<organism evidence="15 16">
    <name type="scientific">Rozella allomycis (strain CSF55)</name>
    <dbReference type="NCBI Taxonomy" id="988480"/>
    <lineage>
        <taxon>Eukaryota</taxon>
        <taxon>Fungi</taxon>
        <taxon>Fungi incertae sedis</taxon>
        <taxon>Cryptomycota</taxon>
        <taxon>Cryptomycota incertae sedis</taxon>
        <taxon>Rozella</taxon>
    </lineage>
</organism>
<feature type="coiled-coil region" evidence="12">
    <location>
        <begin position="218"/>
        <end position="270"/>
    </location>
</feature>
<evidence type="ECO:0000256" key="3">
    <source>
        <dbReference type="ARBA" id="ARBA00009071"/>
    </source>
</evidence>
<feature type="coiled-coil region" evidence="12">
    <location>
        <begin position="333"/>
        <end position="398"/>
    </location>
</feature>
<feature type="domain" description="G-patch" evidence="14">
    <location>
        <begin position="421"/>
        <end position="466"/>
    </location>
</feature>
<sequence length="486" mass="57014">MFPPINQKNFTTVHTRVSSPPKHQTEWSSDEETSNFSETNKKMQSSNLNIEGYRILSVLQEALRKMEIVESVPLYPDSALARVLGAEIFEILTEFRNCEIKYQSVYDKYLQKFKEETESDPNSEISAKNLRYISQMPDFLKDEVRKLKAATRSACRSLISIHDILAKIENYDSLLDENMHEYIVLWKDLIYVVKEKLQTTIDEDKKIQEHLSHILAKERKTNEEIATLREELEVAKKSRITEIGIKNENIKRLKEQLQDIKVKSEATASKQESKFKQREAMDQTAFKEKEGKLKPEIADLTKKLFEVQAKNQDEETMLRKKKFKMETEVENWIHKYDQEMEEKQNEIEETSAMYREEKAQLQELEQRFADIKKEYDFIVEQQRIAEEAEKKKQEDEKIMISAAIKIQALWRGHIERKKQKKAKSKQPLLKKAGWEGKGLGKHAEGITKPITYAKKLDRKGLGMSIDIKEVESEKQNPFEFVKNPND</sequence>
<protein>
    <recommendedName>
        <fullName evidence="4">Dynein regulatory complex protein 10</fullName>
    </recommendedName>
    <alternativeName>
        <fullName evidence="10">IQ domain-containing protein D</fullName>
    </alternativeName>
</protein>
<evidence type="ECO:0000259" key="14">
    <source>
        <dbReference type="PROSITE" id="PS50174"/>
    </source>
</evidence>
<dbReference type="Gene3D" id="1.20.5.190">
    <property type="match status" value="1"/>
</dbReference>
<evidence type="ECO:0000256" key="13">
    <source>
        <dbReference type="SAM" id="MobiDB-lite"/>
    </source>
</evidence>
<gene>
    <name evidence="15" type="ORF">ROZALSC1DRAFT_22588</name>
</gene>
<keyword evidence="6" id="KW-0282">Flagellum</keyword>
<dbReference type="PANTHER" id="PTHR31598:SF1">
    <property type="entry name" value="DYNEIN REGULATORY COMPLEX PROTEIN 10"/>
    <property type="match status" value="1"/>
</dbReference>
<dbReference type="InterPro" id="IPR000467">
    <property type="entry name" value="G_patch_dom"/>
</dbReference>
<dbReference type="SMART" id="SM00015">
    <property type="entry name" value="IQ"/>
    <property type="match status" value="1"/>
</dbReference>
<dbReference type="SMART" id="SM00443">
    <property type="entry name" value="G_patch"/>
    <property type="match status" value="1"/>
</dbReference>
<dbReference type="InterPro" id="IPR000048">
    <property type="entry name" value="IQ_motif_EF-hand-BS"/>
</dbReference>
<dbReference type="Pfam" id="PF00612">
    <property type="entry name" value="IQ"/>
    <property type="match status" value="1"/>
</dbReference>
<evidence type="ECO:0000256" key="12">
    <source>
        <dbReference type="SAM" id="Coils"/>
    </source>
</evidence>
<dbReference type="PANTHER" id="PTHR31598">
    <property type="entry name" value="IQ DOMAIN-CONTAINING PROTEIN D"/>
    <property type="match status" value="1"/>
</dbReference>
<evidence type="ECO:0000256" key="2">
    <source>
        <dbReference type="ARBA" id="ARBA00004611"/>
    </source>
</evidence>
<name>A0A4P9YJT7_ROZAC</name>
<evidence type="ECO:0000313" key="15">
    <source>
        <dbReference type="EMBL" id="RKP19111.1"/>
    </source>
</evidence>
<evidence type="ECO:0000256" key="8">
    <source>
        <dbReference type="ARBA" id="ARBA00023212"/>
    </source>
</evidence>
<accession>A0A4P9YJT7</accession>
<feature type="compositionally biased region" description="Polar residues" evidence="13">
    <location>
        <begin position="34"/>
        <end position="43"/>
    </location>
</feature>
<keyword evidence="9" id="KW-0966">Cell projection</keyword>
<comment type="similarity">
    <text evidence="3">Belongs to the DRC10 family.</text>
</comment>
<dbReference type="CDD" id="cd23767">
    <property type="entry name" value="IQCD"/>
    <property type="match status" value="1"/>
</dbReference>